<feature type="compositionally biased region" description="Basic and acidic residues" evidence="1">
    <location>
        <begin position="1"/>
        <end position="19"/>
    </location>
</feature>
<name>A0A6J3LZD3_9PEZI</name>
<sequence>MDLSEKRSSRTSERKEHRNQALVTGRGVSSPRHSRRYTEHRARQRRTDEEADIEEAYRLQEEHALKILLFLAMPCVALSFLNALWALVSLFITLFSQPVRLCAKRPSFGQQLGGLLGPSLNLQLKCIYSPLSPHTNEDCSYHPWALVMVQFLSPFLSLGVMVAAWVVAVFWISSLVVGDPSGTDRHDDGSETALALRKFWEKWLRRCICDE</sequence>
<protein>
    <submittedName>
        <fullName evidence="4">Uncharacterized protein</fullName>
    </submittedName>
</protein>
<gene>
    <name evidence="4" type="ORF">K489DRAFT_322359</name>
</gene>
<evidence type="ECO:0000256" key="2">
    <source>
        <dbReference type="SAM" id="Phobius"/>
    </source>
</evidence>
<dbReference type="RefSeq" id="XP_033458054.1">
    <property type="nucleotide sequence ID" value="XM_033601620.1"/>
</dbReference>
<keyword evidence="3" id="KW-1185">Reference proteome</keyword>
<evidence type="ECO:0000313" key="4">
    <source>
        <dbReference type="RefSeq" id="XP_033458054.1"/>
    </source>
</evidence>
<reference evidence="4" key="1">
    <citation type="submission" date="2020-01" db="EMBL/GenBank/DDBJ databases">
        <authorList>
            <consortium name="DOE Joint Genome Institute"/>
            <person name="Haridas S."/>
            <person name="Albert R."/>
            <person name="Binder M."/>
            <person name="Bloem J."/>
            <person name="Labutti K."/>
            <person name="Salamov A."/>
            <person name="Andreopoulos B."/>
            <person name="Baker S.E."/>
            <person name="Barry K."/>
            <person name="Bills G."/>
            <person name="Bluhm B.H."/>
            <person name="Cannon C."/>
            <person name="Castanera R."/>
            <person name="Culley D.E."/>
            <person name="Daum C."/>
            <person name="Ezra D."/>
            <person name="Gonzalez J.B."/>
            <person name="Henrissat B."/>
            <person name="Kuo A."/>
            <person name="Liang C."/>
            <person name="Lipzen A."/>
            <person name="Lutzoni F."/>
            <person name="Magnuson J."/>
            <person name="Mondo S."/>
            <person name="Nolan M."/>
            <person name="Ohm R."/>
            <person name="Pangilinan J."/>
            <person name="Park H.-J."/>
            <person name="Ramirez L."/>
            <person name="Alfaro M."/>
            <person name="Sun H."/>
            <person name="Tritt A."/>
            <person name="Yoshinaga Y."/>
            <person name="Zwiers L.-H."/>
            <person name="Turgeon B.G."/>
            <person name="Goodwin S.B."/>
            <person name="Spatafora J.W."/>
            <person name="Crous P.W."/>
            <person name="Grigoriev I.V."/>
        </authorList>
    </citation>
    <scope>NUCLEOTIDE SEQUENCE</scope>
    <source>
        <strain evidence="4">CBS 342.82</strain>
    </source>
</reference>
<keyword evidence="2" id="KW-0472">Membrane</keyword>
<evidence type="ECO:0000313" key="3">
    <source>
        <dbReference type="Proteomes" id="UP000504637"/>
    </source>
</evidence>
<reference evidence="4" key="2">
    <citation type="submission" date="2020-04" db="EMBL/GenBank/DDBJ databases">
        <authorList>
            <consortium name="NCBI Genome Project"/>
        </authorList>
    </citation>
    <scope>NUCLEOTIDE SEQUENCE</scope>
    <source>
        <strain evidence="4">CBS 342.82</strain>
    </source>
</reference>
<dbReference type="Proteomes" id="UP000504637">
    <property type="component" value="Unplaced"/>
</dbReference>
<keyword evidence="2" id="KW-0812">Transmembrane</keyword>
<feature type="compositionally biased region" description="Basic and acidic residues" evidence="1">
    <location>
        <begin position="36"/>
        <end position="48"/>
    </location>
</feature>
<dbReference type="AlphaFoldDB" id="A0A6J3LZD3"/>
<proteinExistence type="predicted"/>
<keyword evidence="2" id="KW-1133">Transmembrane helix</keyword>
<feature type="transmembrane region" description="Helical" evidence="2">
    <location>
        <begin position="67"/>
        <end position="95"/>
    </location>
</feature>
<reference evidence="4" key="3">
    <citation type="submission" date="2025-08" db="UniProtKB">
        <authorList>
            <consortium name="RefSeq"/>
        </authorList>
    </citation>
    <scope>IDENTIFICATION</scope>
    <source>
        <strain evidence="4">CBS 342.82</strain>
    </source>
</reference>
<feature type="transmembrane region" description="Helical" evidence="2">
    <location>
        <begin position="155"/>
        <end position="177"/>
    </location>
</feature>
<accession>A0A6J3LZD3</accession>
<organism evidence="4">
    <name type="scientific">Dissoconium aciculare CBS 342.82</name>
    <dbReference type="NCBI Taxonomy" id="1314786"/>
    <lineage>
        <taxon>Eukaryota</taxon>
        <taxon>Fungi</taxon>
        <taxon>Dikarya</taxon>
        <taxon>Ascomycota</taxon>
        <taxon>Pezizomycotina</taxon>
        <taxon>Dothideomycetes</taxon>
        <taxon>Dothideomycetidae</taxon>
        <taxon>Mycosphaerellales</taxon>
        <taxon>Dissoconiaceae</taxon>
        <taxon>Dissoconium</taxon>
    </lineage>
</organism>
<dbReference type="GeneID" id="54359420"/>
<evidence type="ECO:0000256" key="1">
    <source>
        <dbReference type="SAM" id="MobiDB-lite"/>
    </source>
</evidence>
<feature type="region of interest" description="Disordered" evidence="1">
    <location>
        <begin position="1"/>
        <end position="48"/>
    </location>
</feature>
<dbReference type="OrthoDB" id="5420214at2759"/>